<reference evidence="7 8" key="1">
    <citation type="submission" date="2019-03" db="EMBL/GenBank/DDBJ databases">
        <title>Metabolic potential of uncultured bacteria and archaea associated with petroleum seepage in deep-sea sediments.</title>
        <authorList>
            <person name="Dong X."/>
            <person name="Hubert C."/>
        </authorList>
    </citation>
    <scope>NUCLEOTIDE SEQUENCE [LARGE SCALE GENOMIC DNA]</scope>
    <source>
        <strain evidence="7">E29_bin52</strain>
    </source>
</reference>
<dbReference type="AlphaFoldDB" id="A0A523W2H2"/>
<feature type="binding site" evidence="5">
    <location>
        <position position="272"/>
    </location>
    <ligand>
        <name>substrate</name>
    </ligand>
</feature>
<feature type="binding site" evidence="5">
    <location>
        <begin position="13"/>
        <end position="19"/>
    </location>
    <ligand>
        <name>NADP(+)</name>
        <dbReference type="ChEBI" id="CHEBI:58349"/>
    </ligand>
</feature>
<dbReference type="PANTHER" id="PTHR43238">
    <property type="entry name" value="GDP-L-FUCOSE SYNTHASE"/>
    <property type="match status" value="1"/>
</dbReference>
<keyword evidence="5" id="KW-0511">Multifunctional enzyme</keyword>
<gene>
    <name evidence="5" type="primary">fcl</name>
    <name evidence="7" type="ORF">E3J48_05870</name>
</gene>
<feature type="binding site" evidence="5">
    <location>
        <position position="143"/>
    </location>
    <ligand>
        <name>NADP(+)</name>
        <dbReference type="ChEBI" id="CHEBI:58349"/>
    </ligand>
</feature>
<dbReference type="SUPFAM" id="SSF51735">
    <property type="entry name" value="NAD(P)-binding Rossmann-fold domains"/>
    <property type="match status" value="1"/>
</dbReference>
<feature type="site" description="Important for catalytic activity" evidence="5">
    <location>
        <position position="112"/>
    </location>
</feature>
<comment type="pathway">
    <text evidence="5">Nucleotide-sugar biosynthesis; GDP-L-fucose biosynthesis via de novo pathway; GDP-L-fucose from GDP-alpha-D-mannose: step 2/2.</text>
</comment>
<dbReference type="Gene3D" id="3.40.50.720">
    <property type="entry name" value="NAD(P)-binding Rossmann-like Domain"/>
    <property type="match status" value="1"/>
</dbReference>
<dbReference type="Gene3D" id="3.90.25.10">
    <property type="entry name" value="UDP-galactose 4-epimerase, domain 1"/>
    <property type="match status" value="1"/>
</dbReference>
<comment type="caution">
    <text evidence="7">The sequence shown here is derived from an EMBL/GenBank/DDBJ whole genome shotgun (WGS) entry which is preliminary data.</text>
</comment>
<protein>
    <recommendedName>
        <fullName evidence="5">GDP-L-fucose synthase</fullName>
        <ecNumber evidence="5">1.1.1.271</ecNumber>
    </recommendedName>
    <alternativeName>
        <fullName evidence="5">GDP-4-keto-6-deoxy-D-mannose-3,5-epimerase-4-reductase</fullName>
    </alternativeName>
</protein>
<comment type="function">
    <text evidence="5">Catalyzes the two-step NADP-dependent conversion of GDP-4-dehydro-6-deoxy-D-mannose to GDP-fucose, involving an epimerase and a reductase reaction.</text>
</comment>
<evidence type="ECO:0000256" key="2">
    <source>
        <dbReference type="ARBA" id="ARBA00022857"/>
    </source>
</evidence>
<feature type="site" description="Important for catalytic activity" evidence="5">
    <location>
        <position position="110"/>
    </location>
</feature>
<keyword evidence="3 5" id="KW-0560">Oxidoreductase</keyword>
<dbReference type="CDD" id="cd05239">
    <property type="entry name" value="GDP_FS_SDR_e"/>
    <property type="match status" value="1"/>
</dbReference>
<evidence type="ECO:0000256" key="3">
    <source>
        <dbReference type="ARBA" id="ARBA00023002"/>
    </source>
</evidence>
<dbReference type="GO" id="GO:0042351">
    <property type="term" value="P:'de novo' GDP-L-fucose biosynthetic process"/>
    <property type="evidence" value="ECO:0007669"/>
    <property type="project" value="UniProtKB-UniRule"/>
</dbReference>
<feature type="binding site" evidence="5">
    <location>
        <position position="212"/>
    </location>
    <ligand>
        <name>substrate</name>
    </ligand>
</feature>
<dbReference type="GO" id="GO:0016853">
    <property type="term" value="F:isomerase activity"/>
    <property type="evidence" value="ECO:0007669"/>
    <property type="project" value="UniProtKB-KW"/>
</dbReference>
<dbReference type="InterPro" id="IPR001509">
    <property type="entry name" value="Epimerase_deHydtase"/>
</dbReference>
<evidence type="ECO:0000313" key="7">
    <source>
        <dbReference type="EMBL" id="TET61214.1"/>
    </source>
</evidence>
<dbReference type="UniPathway" id="UPA00128">
    <property type="reaction ID" value="UER00191"/>
</dbReference>
<feature type="binding site" evidence="5">
    <location>
        <begin position="166"/>
        <end position="169"/>
    </location>
    <ligand>
        <name>NADP(+)</name>
        <dbReference type="ChEBI" id="CHEBI:58349"/>
    </ligand>
</feature>
<evidence type="ECO:0000256" key="1">
    <source>
        <dbReference type="ARBA" id="ARBA00005959"/>
    </source>
</evidence>
<comment type="caution">
    <text evidence="5">Lacks conserved residue(s) required for the propagation of feature annotation.</text>
</comment>
<dbReference type="Pfam" id="PF01370">
    <property type="entry name" value="Epimerase"/>
    <property type="match status" value="1"/>
</dbReference>
<name>A0A523W2H2_UNCAE</name>
<evidence type="ECO:0000256" key="4">
    <source>
        <dbReference type="ARBA" id="ARBA00023235"/>
    </source>
</evidence>
<comment type="similarity">
    <text evidence="1 5">Belongs to the NAD(P)-dependent epimerase/dehydratase family. Fucose synthase subfamily.</text>
</comment>
<dbReference type="EC" id="1.1.1.271" evidence="5"/>
<dbReference type="InterPro" id="IPR028614">
    <property type="entry name" value="GDP_fucose/colitose_synth"/>
</dbReference>
<keyword evidence="2 5" id="KW-0521">NADP</keyword>
<dbReference type="PANTHER" id="PTHR43238:SF1">
    <property type="entry name" value="GDP-L-FUCOSE SYNTHASE"/>
    <property type="match status" value="1"/>
</dbReference>
<dbReference type="InterPro" id="IPR036291">
    <property type="entry name" value="NAD(P)-bd_dom_sf"/>
</dbReference>
<evidence type="ECO:0000256" key="5">
    <source>
        <dbReference type="HAMAP-Rule" id="MF_00956"/>
    </source>
</evidence>
<organism evidence="7 8">
    <name type="scientific">Aerophobetes bacterium</name>
    <dbReference type="NCBI Taxonomy" id="2030807"/>
    <lineage>
        <taxon>Bacteria</taxon>
        <taxon>Candidatus Aerophobota</taxon>
    </lineage>
</organism>
<evidence type="ECO:0000259" key="6">
    <source>
        <dbReference type="Pfam" id="PF01370"/>
    </source>
</evidence>
<feature type="active site" description="Proton donor/acceptor" evidence="5">
    <location>
        <position position="139"/>
    </location>
</feature>
<feature type="domain" description="NAD-dependent epimerase/dehydratase" evidence="6">
    <location>
        <begin position="9"/>
        <end position="240"/>
    </location>
</feature>
<proteinExistence type="inferred from homology"/>
<dbReference type="HAMAP" id="MF_00956">
    <property type="entry name" value="GDP_fucose_synth"/>
    <property type="match status" value="1"/>
</dbReference>
<dbReference type="GO" id="GO:0050577">
    <property type="term" value="F:GDP-L-fucose synthase activity"/>
    <property type="evidence" value="ECO:0007669"/>
    <property type="project" value="UniProtKB-UniRule"/>
</dbReference>
<comment type="catalytic activity">
    <reaction evidence="5">
        <text>GDP-beta-L-fucose + NADP(+) = GDP-4-dehydro-alpha-D-rhamnose + NADPH + H(+)</text>
        <dbReference type="Rhea" id="RHEA:18885"/>
        <dbReference type="ChEBI" id="CHEBI:15378"/>
        <dbReference type="ChEBI" id="CHEBI:57273"/>
        <dbReference type="ChEBI" id="CHEBI:57783"/>
        <dbReference type="ChEBI" id="CHEBI:57964"/>
        <dbReference type="ChEBI" id="CHEBI:58349"/>
        <dbReference type="EC" id="1.1.1.271"/>
    </reaction>
</comment>
<evidence type="ECO:0000313" key="8">
    <source>
        <dbReference type="Proteomes" id="UP000319130"/>
    </source>
</evidence>
<keyword evidence="4 5" id="KW-0413">Isomerase</keyword>
<dbReference type="EMBL" id="SOIZ01000260">
    <property type="protein sequence ID" value="TET61214.1"/>
    <property type="molecule type" value="Genomic_DNA"/>
</dbReference>
<dbReference type="GO" id="GO:0070401">
    <property type="term" value="F:NADP+ binding"/>
    <property type="evidence" value="ECO:0007669"/>
    <property type="project" value="UniProtKB-UniRule"/>
</dbReference>
<sequence>MSWLAGKRILVTGGSGFLGRYVVRKLEQRGCKEIFVPRSKDYNLVGMEAVKRLYRDAKPNIVIHLAAKVGGIGAVSKKPGEFFYENLMIGVQMIEQGRLSGIEKFVAIGTVCAYPRNVPIPFKEGDLWNGYPEETNAPYGIAKKITLVQAQAYRQQYEFNAIYILPVNLYGPGDNFDPKTSHVIPALVKKCLDAVDRGEQEIIILGTGNPTREFLYVEDAAEGIVLATQKYNKPDPVNLGCGAEISIKELAKLIASLTEFKGRIVYDTSKPDGQPRRLFDSSKAEREFGFNAKTNFEQGLRKTIEWYKEQRAKGLLK</sequence>
<feature type="binding site" evidence="5">
    <location>
        <position position="190"/>
    </location>
    <ligand>
        <name>substrate</name>
    </ligand>
</feature>
<dbReference type="Proteomes" id="UP000319130">
    <property type="component" value="Unassembled WGS sequence"/>
</dbReference>
<accession>A0A523W2H2</accession>
<feature type="binding site" evidence="5">
    <location>
        <position position="182"/>
    </location>
    <ligand>
        <name>NADP(+)</name>
        <dbReference type="ChEBI" id="CHEBI:58349"/>
    </ligand>
</feature>